<evidence type="ECO:0000313" key="3">
    <source>
        <dbReference type="Proteomes" id="UP001516400"/>
    </source>
</evidence>
<proteinExistence type="predicted"/>
<dbReference type="EMBL" id="JABFTP020000103">
    <property type="protein sequence ID" value="KAL3276522.1"/>
    <property type="molecule type" value="Genomic_DNA"/>
</dbReference>
<keyword evidence="3" id="KW-1185">Reference proteome</keyword>
<dbReference type="AlphaFoldDB" id="A0ABD2NDF8"/>
<gene>
    <name evidence="2" type="ORF">HHI36_011899</name>
</gene>
<dbReference type="Gene3D" id="3.40.50.300">
    <property type="entry name" value="P-loop containing nucleotide triphosphate hydrolases"/>
    <property type="match status" value="1"/>
</dbReference>
<evidence type="ECO:0008006" key="4">
    <source>
        <dbReference type="Google" id="ProtNLM"/>
    </source>
</evidence>
<dbReference type="InterPro" id="IPR027417">
    <property type="entry name" value="P-loop_NTPase"/>
</dbReference>
<accession>A0ABD2NDF8</accession>
<name>A0ABD2NDF8_9CUCU</name>
<dbReference type="PANTHER" id="PTHR18867">
    <property type="entry name" value="RAD50"/>
    <property type="match status" value="1"/>
</dbReference>
<feature type="coiled-coil region" evidence="1">
    <location>
        <begin position="19"/>
        <end position="60"/>
    </location>
</feature>
<dbReference type="Proteomes" id="UP001516400">
    <property type="component" value="Unassembled WGS sequence"/>
</dbReference>
<dbReference type="PANTHER" id="PTHR18867:SF12">
    <property type="entry name" value="DNA REPAIR PROTEIN RAD50"/>
    <property type="match status" value="1"/>
</dbReference>
<keyword evidence="1" id="KW-0175">Coiled coil</keyword>
<protein>
    <recommendedName>
        <fullName evidence="4">DNA repair protein RAD50</fullName>
    </recommendedName>
</protein>
<evidence type="ECO:0000313" key="2">
    <source>
        <dbReference type="EMBL" id="KAL3276522.1"/>
    </source>
</evidence>
<dbReference type="SUPFAM" id="SSF52540">
    <property type="entry name" value="P-loop containing nucleoside triphosphate hydrolases"/>
    <property type="match status" value="1"/>
</dbReference>
<reference evidence="2 3" key="1">
    <citation type="journal article" date="2021" name="BMC Biol.">
        <title>Horizontally acquired antibacterial genes associated with adaptive radiation of ladybird beetles.</title>
        <authorList>
            <person name="Li H.S."/>
            <person name="Tang X.F."/>
            <person name="Huang Y.H."/>
            <person name="Xu Z.Y."/>
            <person name="Chen M.L."/>
            <person name="Du X.Y."/>
            <person name="Qiu B.Y."/>
            <person name="Chen P.T."/>
            <person name="Zhang W."/>
            <person name="Slipinski A."/>
            <person name="Escalona H.E."/>
            <person name="Waterhouse R.M."/>
            <person name="Zwick A."/>
            <person name="Pang H."/>
        </authorList>
    </citation>
    <scope>NUCLEOTIDE SEQUENCE [LARGE SCALE GENOMIC DNA]</scope>
    <source>
        <strain evidence="2">SYSU2018</strain>
    </source>
</reference>
<comment type="caution">
    <text evidence="2">The sequence shown here is derived from an EMBL/GenBank/DDBJ whole genome shotgun (WGS) entry which is preliminary data.</text>
</comment>
<organism evidence="2 3">
    <name type="scientific">Cryptolaemus montrouzieri</name>
    <dbReference type="NCBI Taxonomy" id="559131"/>
    <lineage>
        <taxon>Eukaryota</taxon>
        <taxon>Metazoa</taxon>
        <taxon>Ecdysozoa</taxon>
        <taxon>Arthropoda</taxon>
        <taxon>Hexapoda</taxon>
        <taxon>Insecta</taxon>
        <taxon>Pterygota</taxon>
        <taxon>Neoptera</taxon>
        <taxon>Endopterygota</taxon>
        <taxon>Coleoptera</taxon>
        <taxon>Polyphaga</taxon>
        <taxon>Cucujiformia</taxon>
        <taxon>Coccinelloidea</taxon>
        <taxon>Coccinellidae</taxon>
        <taxon>Scymninae</taxon>
        <taxon>Scymnini</taxon>
        <taxon>Cryptolaemus</taxon>
    </lineage>
</organism>
<evidence type="ECO:0000256" key="1">
    <source>
        <dbReference type="SAM" id="Coils"/>
    </source>
</evidence>
<sequence>MQVKTQTQANKKPHLELQLEELKENYSVLLVDKEEYQTELQKLERELGSINKEKTKLINDNNALINEERKDVNNKHKLVEAITKINSEIKKYLDKNVEYNLEQAIAQVSQLEEKKKHFTDVKNKAVQKITEQKEEIAKQKTVSRNLKDNIILREKQKEEAILANEITNLKQKIGNYNYQSLYREKLELKRTIEKEEREINSLKGQEIELMKTISDMEQELNLPENKNAEKNHMVKMNECKVMEKVLDDIRKFTRALQCSILQFHKEKMVLINDRIRELWRNIYKGNDIDYIQIKAEDSKSTSNFRQTYDYRVIQVKNGIELEMRGRCSAGQRVLACLIIRMALAESFSTHCGILALDEPTTNLDKENIVSLTYALANIIQSHENDGNFQLIVITHDQEFLDILRHTVQNVSHYWRISRNPQGYSVIKKERL</sequence>
<feature type="coiled-coil region" evidence="1">
    <location>
        <begin position="94"/>
        <end position="219"/>
    </location>
</feature>